<reference evidence="4 5" key="1">
    <citation type="submission" date="2018-03" db="EMBL/GenBank/DDBJ databases">
        <title>Draft genome of Deinococcus sp. OD32.</title>
        <authorList>
            <person name="Wang X.-P."/>
            <person name="Du Z.-J."/>
        </authorList>
    </citation>
    <scope>NUCLEOTIDE SEQUENCE [LARGE SCALE GENOMIC DNA]</scope>
    <source>
        <strain evidence="4 5">OD32</strain>
    </source>
</reference>
<dbReference type="SUPFAM" id="SSF51735">
    <property type="entry name" value="NAD(P)-binding Rossmann-fold domains"/>
    <property type="match status" value="1"/>
</dbReference>
<keyword evidence="5" id="KW-1185">Reference proteome</keyword>
<evidence type="ECO:0000256" key="1">
    <source>
        <dbReference type="ARBA" id="ARBA00010944"/>
    </source>
</evidence>
<evidence type="ECO:0000313" key="5">
    <source>
        <dbReference type="Proteomes" id="UP000240317"/>
    </source>
</evidence>
<evidence type="ECO:0000259" key="3">
    <source>
        <dbReference type="Pfam" id="PF04321"/>
    </source>
</evidence>
<dbReference type="EC" id="1.1.1.133" evidence="2"/>
<keyword evidence="2" id="KW-0560">Oxidoreductase</keyword>
<dbReference type="GO" id="GO:0019305">
    <property type="term" value="P:dTDP-rhamnose biosynthetic process"/>
    <property type="evidence" value="ECO:0007669"/>
    <property type="project" value="UniProtKB-UniPathway"/>
</dbReference>
<evidence type="ECO:0000313" key="4">
    <source>
        <dbReference type="EMBL" id="PTA66894.1"/>
    </source>
</evidence>
<dbReference type="PANTHER" id="PTHR10491:SF4">
    <property type="entry name" value="METHIONINE ADENOSYLTRANSFERASE 2 SUBUNIT BETA"/>
    <property type="match status" value="1"/>
</dbReference>
<dbReference type="RefSeq" id="WP_107139082.1">
    <property type="nucleotide sequence ID" value="NZ_PYSV01000018.1"/>
</dbReference>
<dbReference type="AlphaFoldDB" id="A0A2T3W524"/>
<comment type="caution">
    <text evidence="4">The sequence shown here is derived from an EMBL/GenBank/DDBJ whole genome shotgun (WGS) entry which is preliminary data.</text>
</comment>
<dbReference type="OrthoDB" id="9803892at2"/>
<sequence>MTPSPWLITGLNGTLAPHVAQVLRDQGHAVVGWNRHTTPPENAQAAEDLLKTTRPQGIFHLAIGSEAWAAQLARWAARAGVPLVLTSTAMVFHHDPDGPHHPQDPRTSQEGYGQLKIRTEDAVQAAHPGAVIARIGWQIDPGAQGNNMAAHLNAQQAQHGRIRASRHWIPACSFMADTAHALVALAQAGGAGPVHLDSNARDALPFPEVVRRLARTLGLPWEVEETDDYTHDQRLLDPAEHLPRLSRRLA</sequence>
<gene>
    <name evidence="4" type="ORF">C8263_15680</name>
</gene>
<dbReference type="GO" id="GO:0008831">
    <property type="term" value="F:dTDP-4-dehydrorhamnose reductase activity"/>
    <property type="evidence" value="ECO:0007669"/>
    <property type="project" value="UniProtKB-EC"/>
</dbReference>
<name>A0A2T3W524_9DEIO</name>
<dbReference type="PANTHER" id="PTHR10491">
    <property type="entry name" value="DTDP-4-DEHYDRORHAMNOSE REDUCTASE"/>
    <property type="match status" value="1"/>
</dbReference>
<dbReference type="InterPro" id="IPR036291">
    <property type="entry name" value="NAD(P)-bd_dom_sf"/>
</dbReference>
<dbReference type="Gene3D" id="3.40.50.720">
    <property type="entry name" value="NAD(P)-binding Rossmann-like Domain"/>
    <property type="match status" value="1"/>
</dbReference>
<dbReference type="Pfam" id="PF04321">
    <property type="entry name" value="RmlD_sub_bind"/>
    <property type="match status" value="1"/>
</dbReference>
<dbReference type="InterPro" id="IPR029903">
    <property type="entry name" value="RmlD-like-bd"/>
</dbReference>
<comment type="function">
    <text evidence="2">Catalyzes the reduction of dTDP-6-deoxy-L-lyxo-4-hexulose to yield dTDP-L-rhamnose.</text>
</comment>
<proteinExistence type="inferred from homology"/>
<organism evidence="4 5">
    <name type="scientific">Deinococcus arcticus</name>
    <dbReference type="NCBI Taxonomy" id="2136176"/>
    <lineage>
        <taxon>Bacteria</taxon>
        <taxon>Thermotogati</taxon>
        <taxon>Deinococcota</taxon>
        <taxon>Deinococci</taxon>
        <taxon>Deinococcales</taxon>
        <taxon>Deinococcaceae</taxon>
        <taxon>Deinococcus</taxon>
    </lineage>
</organism>
<evidence type="ECO:0000256" key="2">
    <source>
        <dbReference type="RuleBase" id="RU364082"/>
    </source>
</evidence>
<feature type="domain" description="RmlD-like substrate binding" evidence="3">
    <location>
        <begin position="69"/>
        <end position="187"/>
    </location>
</feature>
<accession>A0A2T3W524</accession>
<dbReference type="EMBL" id="PYSV01000018">
    <property type="protein sequence ID" value="PTA66894.1"/>
    <property type="molecule type" value="Genomic_DNA"/>
</dbReference>
<comment type="pathway">
    <text evidence="2">Carbohydrate biosynthesis; dTDP-L-rhamnose biosynthesis.</text>
</comment>
<keyword evidence="2" id="KW-0521">NADP</keyword>
<dbReference type="GO" id="GO:0005829">
    <property type="term" value="C:cytosol"/>
    <property type="evidence" value="ECO:0007669"/>
    <property type="project" value="TreeGrafter"/>
</dbReference>
<dbReference type="UniPathway" id="UPA00124"/>
<protein>
    <recommendedName>
        <fullName evidence="2">dTDP-4-dehydrorhamnose reductase</fullName>
        <ecNumber evidence="2">1.1.1.133</ecNumber>
    </recommendedName>
</protein>
<dbReference type="Proteomes" id="UP000240317">
    <property type="component" value="Unassembled WGS sequence"/>
</dbReference>
<dbReference type="InterPro" id="IPR005913">
    <property type="entry name" value="dTDP_dehydrorham_reduct"/>
</dbReference>
<comment type="similarity">
    <text evidence="1 2">Belongs to the dTDP-4-dehydrorhamnose reductase family.</text>
</comment>